<evidence type="ECO:0000259" key="7">
    <source>
        <dbReference type="PROSITE" id="PS50928"/>
    </source>
</evidence>
<proteinExistence type="inferred from homology"/>
<evidence type="ECO:0000256" key="1">
    <source>
        <dbReference type="ARBA" id="ARBA00004141"/>
    </source>
</evidence>
<feature type="transmembrane region" description="Helical" evidence="6">
    <location>
        <begin position="70"/>
        <end position="88"/>
    </location>
</feature>
<dbReference type="PANTHER" id="PTHR30177">
    <property type="entry name" value="GLYCINE BETAINE/L-PROLINE TRANSPORT SYSTEM PERMEASE PROTEIN PROW"/>
    <property type="match status" value="1"/>
</dbReference>
<evidence type="ECO:0000256" key="3">
    <source>
        <dbReference type="ARBA" id="ARBA00022692"/>
    </source>
</evidence>
<keyword evidence="3 6" id="KW-0812">Transmembrane</keyword>
<evidence type="ECO:0000256" key="6">
    <source>
        <dbReference type="RuleBase" id="RU363032"/>
    </source>
</evidence>
<evidence type="ECO:0000313" key="8">
    <source>
        <dbReference type="EMBL" id="BDE05146.1"/>
    </source>
</evidence>
<dbReference type="Gene3D" id="1.10.3720.10">
    <property type="entry name" value="MetI-like"/>
    <property type="match status" value="1"/>
</dbReference>
<name>A0AAN1XSW5_UNVUL</name>
<dbReference type="AlphaFoldDB" id="A0AAN1XSW5"/>
<dbReference type="InterPro" id="IPR051204">
    <property type="entry name" value="ABC_transp_perm/SBD"/>
</dbReference>
<keyword evidence="2 6" id="KW-0813">Transport</keyword>
<dbReference type="PANTHER" id="PTHR30177:SF4">
    <property type="entry name" value="OSMOPROTECTANT IMPORT PERMEASE PROTEIN OSMW"/>
    <property type="match status" value="1"/>
</dbReference>
<feature type="transmembrane region" description="Helical" evidence="6">
    <location>
        <begin position="170"/>
        <end position="191"/>
    </location>
</feature>
<keyword evidence="4 6" id="KW-1133">Transmembrane helix</keyword>
<gene>
    <name evidence="8" type="ORF">WPS_04220</name>
</gene>
<dbReference type="GO" id="GO:0055085">
    <property type="term" value="P:transmembrane transport"/>
    <property type="evidence" value="ECO:0007669"/>
    <property type="project" value="InterPro"/>
</dbReference>
<dbReference type="EMBL" id="AP025523">
    <property type="protein sequence ID" value="BDE05146.1"/>
    <property type="molecule type" value="Genomic_DNA"/>
</dbReference>
<protein>
    <recommendedName>
        <fullName evidence="7">ABC transmembrane type-1 domain-containing protein</fullName>
    </recommendedName>
</protein>
<reference evidence="8 9" key="1">
    <citation type="journal article" date="2022" name="ISME Commun">
        <title>Vulcanimicrobium alpinus gen. nov. sp. nov., the first cultivated representative of the candidate phylum 'Eremiobacterota', is a metabolically versatile aerobic anoxygenic phototroph.</title>
        <authorList>
            <person name="Yabe S."/>
            <person name="Muto K."/>
            <person name="Abe K."/>
            <person name="Yokota A."/>
            <person name="Staudigel H."/>
            <person name="Tebo B.M."/>
        </authorList>
    </citation>
    <scope>NUCLEOTIDE SEQUENCE [LARGE SCALE GENOMIC DNA]</scope>
    <source>
        <strain evidence="8 9">WC8-2</strain>
    </source>
</reference>
<sequence length="197" mass="19580">MIADLFAHIGSHLALAVSALALALAVGIPFAGLTADRPLPRSVLLALAGGLRVVPSLAILALAIPLLGLGFAPALLALVVLALPPILVNTDVALRAVPAATLDAARAAGMTERQIGVRVRWPLALPVVAVGVRTATVEVIASATLAAFIGGGGLGDYIVGGLQTANVQELLLGAVTVAVLALAADAAVGAAQRRLEV</sequence>
<dbReference type="SUPFAM" id="SSF161098">
    <property type="entry name" value="MetI-like"/>
    <property type="match status" value="1"/>
</dbReference>
<keyword evidence="5 6" id="KW-0472">Membrane</keyword>
<comment type="subcellular location">
    <subcellularLocation>
        <location evidence="6">Cell membrane</location>
        <topology evidence="6">Multi-pass membrane protein</topology>
    </subcellularLocation>
    <subcellularLocation>
        <location evidence="1">Membrane</location>
        <topology evidence="1">Multi-pass membrane protein</topology>
    </subcellularLocation>
</comment>
<dbReference type="PROSITE" id="PS50928">
    <property type="entry name" value="ABC_TM1"/>
    <property type="match status" value="1"/>
</dbReference>
<evidence type="ECO:0000256" key="4">
    <source>
        <dbReference type="ARBA" id="ARBA00022989"/>
    </source>
</evidence>
<dbReference type="GO" id="GO:0005886">
    <property type="term" value="C:plasma membrane"/>
    <property type="evidence" value="ECO:0007669"/>
    <property type="project" value="UniProtKB-SubCell"/>
</dbReference>
<dbReference type="GO" id="GO:0031460">
    <property type="term" value="P:glycine betaine transport"/>
    <property type="evidence" value="ECO:0007669"/>
    <property type="project" value="TreeGrafter"/>
</dbReference>
<dbReference type="Proteomes" id="UP001317532">
    <property type="component" value="Chromosome"/>
</dbReference>
<feature type="transmembrane region" description="Helical" evidence="6">
    <location>
        <begin position="123"/>
        <end position="150"/>
    </location>
</feature>
<dbReference type="RefSeq" id="WP_317996211.1">
    <property type="nucleotide sequence ID" value="NZ_AP025523.1"/>
</dbReference>
<comment type="similarity">
    <text evidence="6">Belongs to the binding-protein-dependent transport system permease family.</text>
</comment>
<dbReference type="Pfam" id="PF00528">
    <property type="entry name" value="BPD_transp_1"/>
    <property type="match status" value="1"/>
</dbReference>
<evidence type="ECO:0000313" key="9">
    <source>
        <dbReference type="Proteomes" id="UP001317532"/>
    </source>
</evidence>
<feature type="domain" description="ABC transmembrane type-1" evidence="7">
    <location>
        <begin position="9"/>
        <end position="188"/>
    </location>
</feature>
<dbReference type="InterPro" id="IPR035906">
    <property type="entry name" value="MetI-like_sf"/>
</dbReference>
<dbReference type="InterPro" id="IPR000515">
    <property type="entry name" value="MetI-like"/>
</dbReference>
<evidence type="ECO:0000256" key="2">
    <source>
        <dbReference type="ARBA" id="ARBA00022448"/>
    </source>
</evidence>
<evidence type="ECO:0000256" key="5">
    <source>
        <dbReference type="ARBA" id="ARBA00023136"/>
    </source>
</evidence>
<accession>A0AAN1XSW5</accession>
<organism evidence="8 9">
    <name type="scientific">Vulcanimicrobium alpinum</name>
    <dbReference type="NCBI Taxonomy" id="3016050"/>
    <lineage>
        <taxon>Bacteria</taxon>
        <taxon>Bacillati</taxon>
        <taxon>Vulcanimicrobiota</taxon>
        <taxon>Vulcanimicrobiia</taxon>
        <taxon>Vulcanimicrobiales</taxon>
        <taxon>Vulcanimicrobiaceae</taxon>
        <taxon>Vulcanimicrobium</taxon>
    </lineage>
</organism>
<keyword evidence="9" id="KW-1185">Reference proteome</keyword>
<feature type="transmembrane region" description="Helical" evidence="6">
    <location>
        <begin position="12"/>
        <end position="31"/>
    </location>
</feature>
<dbReference type="KEGG" id="vab:WPS_04220"/>